<keyword evidence="1 11" id="KW-0963">Cytoplasm</keyword>
<feature type="domain" description="CR-type" evidence="15">
    <location>
        <begin position="120"/>
        <end position="202"/>
    </location>
</feature>
<dbReference type="GO" id="GO:0005524">
    <property type="term" value="F:ATP binding"/>
    <property type="evidence" value="ECO:0007669"/>
    <property type="project" value="InterPro"/>
</dbReference>
<keyword evidence="5 11" id="KW-0863">Zinc-finger</keyword>
<dbReference type="OrthoDB" id="9779889at2"/>
<dbReference type="GO" id="GO:0009408">
    <property type="term" value="P:response to heat"/>
    <property type="evidence" value="ECO:0007669"/>
    <property type="project" value="InterPro"/>
</dbReference>
<dbReference type="PANTHER" id="PTHR43096">
    <property type="entry name" value="DNAJ HOMOLOG 1, MITOCHONDRIAL-RELATED"/>
    <property type="match status" value="1"/>
</dbReference>
<feature type="binding site" evidence="11">
    <location>
        <position position="133"/>
    </location>
    <ligand>
        <name>Zn(2+)</name>
        <dbReference type="ChEBI" id="CHEBI:29105"/>
        <label>1</label>
    </ligand>
</feature>
<comment type="function">
    <text evidence="11">Participates actively in the response to hyperosmotic and heat shock by preventing the aggregation of stress-denatured proteins and by disaggregating proteins, also in an autonomous, DnaK-independent fashion. Unfolded proteins bind initially to DnaJ; upon interaction with the DnaJ-bound protein, DnaK hydrolyzes its bound ATP, resulting in the formation of a stable complex. GrpE releases ADP from DnaK; ATP binding to DnaK triggers the release of the substrate protein, thus completing the reaction cycle. Several rounds of ATP-dependent interactions between DnaJ, DnaK and GrpE are required for fully efficient folding. Also involved, together with DnaK and GrpE, in the DNA replication of plasmids through activation of initiation proteins.</text>
</comment>
<dbReference type="Proteomes" id="UP000186465">
    <property type="component" value="Unassembled WGS sequence"/>
</dbReference>
<comment type="caution">
    <text evidence="11">Lacks conserved residue(s) required for the propagation of feature annotation.</text>
</comment>
<feature type="binding site" evidence="11">
    <location>
        <position position="150"/>
    </location>
    <ligand>
        <name>Zn(2+)</name>
        <dbReference type="ChEBI" id="CHEBI:29105"/>
        <label>2</label>
    </ligand>
</feature>
<dbReference type="PANTHER" id="PTHR43096:SF48">
    <property type="entry name" value="CHAPERONE PROTEIN DNAJ"/>
    <property type="match status" value="1"/>
</dbReference>
<evidence type="ECO:0000256" key="6">
    <source>
        <dbReference type="ARBA" id="ARBA00022833"/>
    </source>
</evidence>
<keyword evidence="2 11" id="KW-0235">DNA replication</keyword>
<dbReference type="CDD" id="cd10747">
    <property type="entry name" value="DnaJ_C"/>
    <property type="match status" value="1"/>
</dbReference>
<feature type="binding site" evidence="11">
    <location>
        <position position="190"/>
    </location>
    <ligand>
        <name>Zn(2+)</name>
        <dbReference type="ChEBI" id="CHEBI:29105"/>
        <label>1</label>
    </ligand>
</feature>
<name>A0A1Q5PP11_9ACTO</name>
<evidence type="ECO:0000256" key="9">
    <source>
        <dbReference type="ARBA" id="ARBA00061004"/>
    </source>
</evidence>
<dbReference type="FunFam" id="2.60.260.20:FF:000005">
    <property type="entry name" value="Chaperone protein dnaJ 1, mitochondrial"/>
    <property type="match status" value="1"/>
</dbReference>
<dbReference type="SMART" id="SM00271">
    <property type="entry name" value="DnaJ"/>
    <property type="match status" value="1"/>
</dbReference>
<feature type="region of interest" description="Disordered" evidence="13">
    <location>
        <begin position="345"/>
        <end position="365"/>
    </location>
</feature>
<dbReference type="STRING" id="156892.BM477_04910"/>
<dbReference type="GO" id="GO:0006260">
    <property type="term" value="P:DNA replication"/>
    <property type="evidence" value="ECO:0007669"/>
    <property type="project" value="UniProtKB-KW"/>
</dbReference>
<evidence type="ECO:0000256" key="3">
    <source>
        <dbReference type="ARBA" id="ARBA00022723"/>
    </source>
</evidence>
<dbReference type="NCBIfam" id="NF008035">
    <property type="entry name" value="PRK10767.1"/>
    <property type="match status" value="1"/>
</dbReference>
<dbReference type="GO" id="GO:0042026">
    <property type="term" value="P:protein refolding"/>
    <property type="evidence" value="ECO:0007669"/>
    <property type="project" value="TreeGrafter"/>
</dbReference>
<accession>A0A1Q5PP11</accession>
<evidence type="ECO:0000313" key="16">
    <source>
        <dbReference type="EMBL" id="OKL49321.1"/>
    </source>
</evidence>
<dbReference type="PRINTS" id="PR00625">
    <property type="entry name" value="JDOMAIN"/>
</dbReference>
<dbReference type="GO" id="GO:0008270">
    <property type="term" value="F:zinc ion binding"/>
    <property type="evidence" value="ECO:0007669"/>
    <property type="project" value="UniProtKB-UniRule"/>
</dbReference>
<dbReference type="Pfam" id="PF00684">
    <property type="entry name" value="DnaJ_CXXCXGXG"/>
    <property type="match status" value="1"/>
</dbReference>
<dbReference type="InterPro" id="IPR001305">
    <property type="entry name" value="HSP_DnaJ_Cys-rich_dom"/>
</dbReference>
<comment type="domain">
    <text evidence="11">The J domain is necessary and sufficient to stimulate DnaK ATPase activity. Zinc center 1 plays an important role in the autonomous, DnaK-independent chaperone activity of DnaJ. Zinc center 2 is essential for interaction with DnaK and for DnaJ activity.</text>
</comment>
<dbReference type="RefSeq" id="WP_075361560.1">
    <property type="nucleotide sequence ID" value="NZ_MPDM01000004.1"/>
</dbReference>
<evidence type="ECO:0000256" key="11">
    <source>
        <dbReference type="HAMAP-Rule" id="MF_01152"/>
    </source>
</evidence>
<evidence type="ECO:0000256" key="13">
    <source>
        <dbReference type="SAM" id="MobiDB-lite"/>
    </source>
</evidence>
<evidence type="ECO:0000256" key="1">
    <source>
        <dbReference type="ARBA" id="ARBA00022490"/>
    </source>
</evidence>
<dbReference type="FunFam" id="2.10.230.10:FF:000002">
    <property type="entry name" value="Molecular chaperone DnaJ"/>
    <property type="match status" value="1"/>
</dbReference>
<dbReference type="GO" id="GO:0051082">
    <property type="term" value="F:unfolded protein binding"/>
    <property type="evidence" value="ECO:0007669"/>
    <property type="project" value="UniProtKB-UniRule"/>
</dbReference>
<feature type="compositionally biased region" description="Basic and acidic residues" evidence="13">
    <location>
        <begin position="356"/>
        <end position="365"/>
    </location>
</feature>
<keyword evidence="7 11" id="KW-0346">Stress response</keyword>
<dbReference type="EMBL" id="MPDM01000004">
    <property type="protein sequence ID" value="OKL49321.1"/>
    <property type="molecule type" value="Genomic_DNA"/>
</dbReference>
<sequence>MSDYYEILGVSKEASAEEIKRAYRKLARKLHPDVAGPESEEEFKKVTVAYEVLSDPQKRQQYDLGGSGNGGGGFGFEDLFETFFSAATGGGSMRGPVPRARRGQDTLTVMDVTLEEVTFGAQKEVSLDTAVRCSRCDGSCCEPGTSLETCPECHGNGYVQRMTRSLLGAVMTNVSCPRCSGYGTIIPTPCTECAGDGRVRARRTIPVEVPPGVDHGTRFRMTGEGEAGPAGGPNGDLYIEFHEIPHPTLSRQGDDVFTKITVPMTTAALGTALPISTLDGEKEITVEAGTQPGDEITLEGLGVTHLRRRGRGDMHVRIDVEIPKKLNREQRELMEQLAQLRDEAYSEQASSGGVFDKLRDKLTGN</sequence>
<feature type="binding site" evidence="11">
    <location>
        <position position="193"/>
    </location>
    <ligand>
        <name>Zn(2+)</name>
        <dbReference type="ChEBI" id="CHEBI:29105"/>
        <label>1</label>
    </ligand>
</feature>
<dbReference type="GO" id="GO:0005737">
    <property type="term" value="C:cytoplasm"/>
    <property type="evidence" value="ECO:0007669"/>
    <property type="project" value="UniProtKB-SubCell"/>
</dbReference>
<dbReference type="CDD" id="cd06257">
    <property type="entry name" value="DnaJ"/>
    <property type="match status" value="1"/>
</dbReference>
<dbReference type="PROSITE" id="PS51188">
    <property type="entry name" value="ZF_CR"/>
    <property type="match status" value="1"/>
</dbReference>
<keyword evidence="4 11" id="KW-0677">Repeat</keyword>
<keyword evidence="6 11" id="KW-0862">Zinc</keyword>
<proteinExistence type="inferred from homology"/>
<dbReference type="Pfam" id="PF00226">
    <property type="entry name" value="DnaJ"/>
    <property type="match status" value="1"/>
</dbReference>
<dbReference type="InterPro" id="IPR002939">
    <property type="entry name" value="DnaJ_C"/>
</dbReference>
<feature type="binding site" evidence="11">
    <location>
        <position position="176"/>
    </location>
    <ligand>
        <name>Zn(2+)</name>
        <dbReference type="ChEBI" id="CHEBI:29105"/>
        <label>2</label>
    </ligand>
</feature>
<comment type="cofactor">
    <cofactor evidence="11">
        <name>Zn(2+)</name>
        <dbReference type="ChEBI" id="CHEBI:29105"/>
    </cofactor>
    <text evidence="11">Binds 2 Zn(2+) ions per monomer.</text>
</comment>
<dbReference type="HAMAP" id="MF_01152">
    <property type="entry name" value="DnaJ"/>
    <property type="match status" value="1"/>
</dbReference>
<dbReference type="Gene3D" id="2.10.230.10">
    <property type="entry name" value="Heat shock protein DnaJ, cysteine-rich domain"/>
    <property type="match status" value="1"/>
</dbReference>
<dbReference type="Gene3D" id="1.10.287.110">
    <property type="entry name" value="DnaJ domain"/>
    <property type="match status" value="1"/>
</dbReference>
<keyword evidence="8 11" id="KW-0143">Chaperone</keyword>
<dbReference type="InterPro" id="IPR001623">
    <property type="entry name" value="DnaJ_domain"/>
</dbReference>
<feature type="zinc finger region" description="CR-type" evidence="12">
    <location>
        <begin position="120"/>
        <end position="202"/>
    </location>
</feature>
<keyword evidence="3 11" id="KW-0479">Metal-binding</keyword>
<dbReference type="InterPro" id="IPR008971">
    <property type="entry name" value="HSP40/DnaJ_pept-bd"/>
</dbReference>
<dbReference type="InterPro" id="IPR012724">
    <property type="entry name" value="DnaJ"/>
</dbReference>
<evidence type="ECO:0000256" key="12">
    <source>
        <dbReference type="PROSITE-ProRule" id="PRU00546"/>
    </source>
</evidence>
<organism evidence="16 17">
    <name type="scientific">Boudabousia marimammalium</name>
    <dbReference type="NCBI Taxonomy" id="156892"/>
    <lineage>
        <taxon>Bacteria</taxon>
        <taxon>Bacillati</taxon>
        <taxon>Actinomycetota</taxon>
        <taxon>Actinomycetes</taxon>
        <taxon>Actinomycetales</taxon>
        <taxon>Actinomycetaceae</taxon>
        <taxon>Boudabousia</taxon>
    </lineage>
</organism>
<dbReference type="GO" id="GO:0031072">
    <property type="term" value="F:heat shock protein binding"/>
    <property type="evidence" value="ECO:0007669"/>
    <property type="project" value="InterPro"/>
</dbReference>
<dbReference type="InterPro" id="IPR018253">
    <property type="entry name" value="DnaJ_domain_CS"/>
</dbReference>
<dbReference type="CDD" id="cd10719">
    <property type="entry name" value="DnaJ_zf"/>
    <property type="match status" value="1"/>
</dbReference>
<comment type="subcellular location">
    <subcellularLocation>
        <location evidence="11">Cytoplasm</location>
    </subcellularLocation>
</comment>
<evidence type="ECO:0000256" key="8">
    <source>
        <dbReference type="ARBA" id="ARBA00023186"/>
    </source>
</evidence>
<dbReference type="Gene3D" id="2.60.260.20">
    <property type="entry name" value="Urease metallochaperone UreE, N-terminal domain"/>
    <property type="match status" value="2"/>
</dbReference>
<comment type="similarity">
    <text evidence="9 11">Belongs to the DnaJ family.</text>
</comment>
<evidence type="ECO:0000256" key="4">
    <source>
        <dbReference type="ARBA" id="ARBA00022737"/>
    </source>
</evidence>
<dbReference type="PROSITE" id="PS50076">
    <property type="entry name" value="DNAJ_2"/>
    <property type="match status" value="1"/>
</dbReference>
<dbReference type="SUPFAM" id="SSF57938">
    <property type="entry name" value="DnaJ/Hsp40 cysteine-rich domain"/>
    <property type="match status" value="1"/>
</dbReference>
<keyword evidence="17" id="KW-1185">Reference proteome</keyword>
<feature type="binding site" evidence="11">
    <location>
        <position position="136"/>
    </location>
    <ligand>
        <name>Zn(2+)</name>
        <dbReference type="ChEBI" id="CHEBI:29105"/>
        <label>1</label>
    </ligand>
</feature>
<dbReference type="Pfam" id="PF01556">
    <property type="entry name" value="DnaJ_C"/>
    <property type="match status" value="1"/>
</dbReference>
<evidence type="ECO:0000256" key="10">
    <source>
        <dbReference type="ARBA" id="ARBA00067609"/>
    </source>
</evidence>
<evidence type="ECO:0000259" key="14">
    <source>
        <dbReference type="PROSITE" id="PS50076"/>
    </source>
</evidence>
<gene>
    <name evidence="11" type="primary">dnaJ</name>
    <name evidence="16" type="ORF">BM477_04910</name>
</gene>
<dbReference type="InterPro" id="IPR036410">
    <property type="entry name" value="HSP_DnaJ_Cys-rich_dom_sf"/>
</dbReference>
<comment type="subunit">
    <text evidence="11">Homodimer.</text>
</comment>
<dbReference type="AlphaFoldDB" id="A0A1Q5PP11"/>
<evidence type="ECO:0000256" key="5">
    <source>
        <dbReference type="ARBA" id="ARBA00022771"/>
    </source>
</evidence>
<dbReference type="SUPFAM" id="SSF49493">
    <property type="entry name" value="HSP40/DnaJ peptide-binding domain"/>
    <property type="match status" value="2"/>
</dbReference>
<evidence type="ECO:0000313" key="17">
    <source>
        <dbReference type="Proteomes" id="UP000186465"/>
    </source>
</evidence>
<feature type="binding site" evidence="11">
    <location>
        <position position="153"/>
    </location>
    <ligand>
        <name>Zn(2+)</name>
        <dbReference type="ChEBI" id="CHEBI:29105"/>
        <label>2</label>
    </ligand>
</feature>
<protein>
    <recommendedName>
        <fullName evidence="10 11">Chaperone protein DnaJ</fullName>
    </recommendedName>
</protein>
<evidence type="ECO:0000256" key="2">
    <source>
        <dbReference type="ARBA" id="ARBA00022705"/>
    </source>
</evidence>
<feature type="domain" description="J" evidence="14">
    <location>
        <begin position="3"/>
        <end position="66"/>
    </location>
</feature>
<dbReference type="InterPro" id="IPR036869">
    <property type="entry name" value="J_dom_sf"/>
</dbReference>
<reference evidence="17" key="1">
    <citation type="submission" date="2016-11" db="EMBL/GenBank/DDBJ databases">
        <title>Actinomyces gypaetusis sp. nov. isolated from Gypaetus barbatus in Qinghai Tibet Plateau China.</title>
        <authorList>
            <person name="Meng X."/>
        </authorList>
    </citation>
    <scope>NUCLEOTIDE SEQUENCE [LARGE SCALE GENOMIC DNA]</scope>
    <source>
        <strain evidence="17">DSM 15383</strain>
    </source>
</reference>
<dbReference type="SUPFAM" id="SSF46565">
    <property type="entry name" value="Chaperone J-domain"/>
    <property type="match status" value="1"/>
</dbReference>
<feature type="binding site" evidence="11">
    <location>
        <position position="179"/>
    </location>
    <ligand>
        <name>Zn(2+)</name>
        <dbReference type="ChEBI" id="CHEBI:29105"/>
        <label>2</label>
    </ligand>
</feature>
<evidence type="ECO:0000259" key="15">
    <source>
        <dbReference type="PROSITE" id="PS51188"/>
    </source>
</evidence>
<comment type="caution">
    <text evidence="16">The sequence shown here is derived from an EMBL/GenBank/DDBJ whole genome shotgun (WGS) entry which is preliminary data.</text>
</comment>
<dbReference type="PROSITE" id="PS00636">
    <property type="entry name" value="DNAJ_1"/>
    <property type="match status" value="1"/>
</dbReference>
<evidence type="ECO:0000256" key="7">
    <source>
        <dbReference type="ARBA" id="ARBA00023016"/>
    </source>
</evidence>